<feature type="compositionally biased region" description="Low complexity" evidence="4">
    <location>
        <begin position="1098"/>
        <end position="1109"/>
    </location>
</feature>
<evidence type="ECO:0000256" key="5">
    <source>
        <dbReference type="SAM" id="Phobius"/>
    </source>
</evidence>
<feature type="region of interest" description="Disordered" evidence="4">
    <location>
        <begin position="1098"/>
        <end position="1124"/>
    </location>
</feature>
<evidence type="ECO:0000313" key="7">
    <source>
        <dbReference type="EMBL" id="RPD53050.1"/>
    </source>
</evidence>
<dbReference type="SMART" id="SM00248">
    <property type="entry name" value="ANK"/>
    <property type="match status" value="2"/>
</dbReference>
<evidence type="ECO:0000256" key="4">
    <source>
        <dbReference type="SAM" id="MobiDB-lite"/>
    </source>
</evidence>
<dbReference type="Pfam" id="PF12796">
    <property type="entry name" value="Ank_2"/>
    <property type="match status" value="1"/>
</dbReference>
<feature type="domain" description="IPT/TIG" evidence="6">
    <location>
        <begin position="560"/>
        <end position="647"/>
    </location>
</feature>
<feature type="region of interest" description="Disordered" evidence="4">
    <location>
        <begin position="1050"/>
        <end position="1084"/>
    </location>
</feature>
<dbReference type="SUPFAM" id="SSF81296">
    <property type="entry name" value="E set domains"/>
    <property type="match status" value="1"/>
</dbReference>
<dbReference type="EMBL" id="ML122331">
    <property type="protein sequence ID" value="RPD53050.1"/>
    <property type="molecule type" value="Genomic_DNA"/>
</dbReference>
<feature type="compositionally biased region" description="Basic residues" evidence="4">
    <location>
        <begin position="871"/>
        <end position="886"/>
    </location>
</feature>
<dbReference type="Pfam" id="PF25603">
    <property type="entry name" value="SPT23_MGA2_DBD"/>
    <property type="match status" value="1"/>
</dbReference>
<dbReference type="Gene3D" id="1.25.40.20">
    <property type="entry name" value="Ankyrin repeat-containing domain"/>
    <property type="match status" value="1"/>
</dbReference>
<feature type="region of interest" description="Disordered" evidence="4">
    <location>
        <begin position="318"/>
        <end position="403"/>
    </location>
</feature>
<feature type="compositionally biased region" description="Acidic residues" evidence="4">
    <location>
        <begin position="845"/>
        <end position="865"/>
    </location>
</feature>
<dbReference type="InterPro" id="IPR013783">
    <property type="entry name" value="Ig-like_fold"/>
</dbReference>
<dbReference type="PROSITE" id="PS50088">
    <property type="entry name" value="ANK_REPEAT"/>
    <property type="match status" value="2"/>
</dbReference>
<proteinExistence type="predicted"/>
<feature type="compositionally biased region" description="Polar residues" evidence="4">
    <location>
        <begin position="389"/>
        <end position="403"/>
    </location>
</feature>
<feature type="compositionally biased region" description="Basic and acidic residues" evidence="4">
    <location>
        <begin position="238"/>
        <end position="258"/>
    </location>
</feature>
<dbReference type="OrthoDB" id="71307at2759"/>
<dbReference type="InterPro" id="IPR002909">
    <property type="entry name" value="IPT_dom"/>
</dbReference>
<feature type="transmembrane region" description="Helical" evidence="5">
    <location>
        <begin position="1160"/>
        <end position="1181"/>
    </location>
</feature>
<dbReference type="Proteomes" id="UP000313359">
    <property type="component" value="Unassembled WGS sequence"/>
</dbReference>
<dbReference type="STRING" id="1328759.A0A5C2RPH6"/>
<dbReference type="SMART" id="SM00429">
    <property type="entry name" value="IPT"/>
    <property type="match status" value="1"/>
</dbReference>
<protein>
    <recommendedName>
        <fullName evidence="6">IPT/TIG domain-containing protein</fullName>
    </recommendedName>
</protein>
<dbReference type="PANTHER" id="PTHR24171">
    <property type="entry name" value="ANKYRIN REPEAT DOMAIN-CONTAINING PROTEIN 39-RELATED"/>
    <property type="match status" value="1"/>
</dbReference>
<reference evidence="7" key="1">
    <citation type="journal article" date="2018" name="Genome Biol. Evol.">
        <title>Genomics and development of Lentinus tigrinus, a white-rot wood-decaying mushroom with dimorphic fruiting bodies.</title>
        <authorList>
            <person name="Wu B."/>
            <person name="Xu Z."/>
            <person name="Knudson A."/>
            <person name="Carlson A."/>
            <person name="Chen N."/>
            <person name="Kovaka S."/>
            <person name="LaButti K."/>
            <person name="Lipzen A."/>
            <person name="Pennachio C."/>
            <person name="Riley R."/>
            <person name="Schakwitz W."/>
            <person name="Umezawa K."/>
            <person name="Ohm R.A."/>
            <person name="Grigoriev I.V."/>
            <person name="Nagy L.G."/>
            <person name="Gibbons J."/>
            <person name="Hibbett D."/>
        </authorList>
    </citation>
    <scope>NUCLEOTIDE SEQUENCE [LARGE SCALE GENOMIC DNA]</scope>
    <source>
        <strain evidence="7">ALCF2SS1-6</strain>
    </source>
</reference>
<feature type="region of interest" description="Disordered" evidence="4">
    <location>
        <begin position="233"/>
        <end position="258"/>
    </location>
</feature>
<feature type="region of interest" description="Disordered" evidence="4">
    <location>
        <begin position="1003"/>
        <end position="1031"/>
    </location>
</feature>
<feature type="compositionally biased region" description="Low complexity" evidence="4">
    <location>
        <begin position="434"/>
        <end position="446"/>
    </location>
</feature>
<dbReference type="InterPro" id="IPR014756">
    <property type="entry name" value="Ig_E-set"/>
</dbReference>
<feature type="compositionally biased region" description="Basic and acidic residues" evidence="4">
    <location>
        <begin position="1003"/>
        <end position="1013"/>
    </location>
</feature>
<evidence type="ECO:0000256" key="2">
    <source>
        <dbReference type="ARBA" id="ARBA00023043"/>
    </source>
</evidence>
<dbReference type="CDD" id="cd00102">
    <property type="entry name" value="IPT"/>
    <property type="match status" value="1"/>
</dbReference>
<feature type="repeat" description="ANK" evidence="3">
    <location>
        <begin position="751"/>
        <end position="783"/>
    </location>
</feature>
<evidence type="ECO:0000256" key="3">
    <source>
        <dbReference type="PROSITE-ProRule" id="PRU00023"/>
    </source>
</evidence>
<accession>A0A5C2RPH6</accession>
<evidence type="ECO:0000313" key="8">
    <source>
        <dbReference type="Proteomes" id="UP000313359"/>
    </source>
</evidence>
<dbReference type="Gene3D" id="2.60.40.10">
    <property type="entry name" value="Immunoglobulins"/>
    <property type="match status" value="1"/>
</dbReference>
<feature type="repeat" description="ANK" evidence="3">
    <location>
        <begin position="784"/>
        <end position="816"/>
    </location>
</feature>
<dbReference type="Pfam" id="PF01833">
    <property type="entry name" value="TIG"/>
    <property type="match status" value="1"/>
</dbReference>
<keyword evidence="5" id="KW-1133">Transmembrane helix</keyword>
<keyword evidence="1" id="KW-0677">Repeat</keyword>
<keyword evidence="2 3" id="KW-0040">ANK repeat</keyword>
<feature type="region of interest" description="Disordered" evidence="4">
    <location>
        <begin position="825"/>
        <end position="913"/>
    </location>
</feature>
<dbReference type="PROSITE" id="PS50297">
    <property type="entry name" value="ANK_REP_REGION"/>
    <property type="match status" value="2"/>
</dbReference>
<dbReference type="InterPro" id="IPR036770">
    <property type="entry name" value="Ankyrin_rpt-contain_sf"/>
</dbReference>
<organism evidence="7 8">
    <name type="scientific">Lentinus tigrinus ALCF2SS1-6</name>
    <dbReference type="NCBI Taxonomy" id="1328759"/>
    <lineage>
        <taxon>Eukaryota</taxon>
        <taxon>Fungi</taxon>
        <taxon>Dikarya</taxon>
        <taxon>Basidiomycota</taxon>
        <taxon>Agaricomycotina</taxon>
        <taxon>Agaricomycetes</taxon>
        <taxon>Polyporales</taxon>
        <taxon>Polyporaceae</taxon>
        <taxon>Lentinus</taxon>
    </lineage>
</organism>
<gene>
    <name evidence="7" type="ORF">L227DRAFT_581717</name>
</gene>
<keyword evidence="8" id="KW-1185">Reference proteome</keyword>
<dbReference type="InterPro" id="IPR057962">
    <property type="entry name" value="SPT23_MGA2_DBD"/>
</dbReference>
<dbReference type="SUPFAM" id="SSF48403">
    <property type="entry name" value="Ankyrin repeat"/>
    <property type="match status" value="1"/>
</dbReference>
<feature type="region of interest" description="Disordered" evidence="4">
    <location>
        <begin position="425"/>
        <end position="453"/>
    </location>
</feature>
<sequence length="1200" mass="129230">MSQEELSAWCKSLPNAEFLINGDIQFPDHSRKLEERPTLNLEDLLQEHVYEDATPATHGIPSQSMFCPVTSPSSPIVSTVVGVAGTRPSIASTKPVPPPAQVRKDPPALQRVVFPDKEACSNLPIMFPSLPEGGTKSRVETQIRLTVDLAHASSSSGEPHKYDKVGSWKWLRLPKGTTTKKRTRKEGKVDAPAEESLYLTAEITCATPPHTRVTVCSSCQTREAKRVARKIAARVRPARSDSESQEEPRVIPGKGKHEDTSNILQFNCPEVLDFSSGSVILPLRITCYCRHHREKTGFNLHFTMLDHTGRVVGTGSTRPIMITDDHKSTGVSAQKGNPEFGAKLDWTVAGTDSQETAPKRKKTSNGTERSKKRAKPYDSGTRTSRLHRQSSSGSLHSPSEMTSAFVTRASSPLQQNALPQPPLQIVTAVPSPTPSSYSYTDQPPSSVSAPSNDVLDSGASTAVASPSLSTFDSNVSIADFINSNFNVDVAMPDCSDMESPAVSFQDPSHSPFVAPHQPSIPVPPPMVEPMNMAIPVPAPPVPVPYMLFKHDPPPPISRPPPRIHRLIPACGPTFGGIEVTVLGANFHPSMQLNCMFGGIASTSTQRWSDNTLVCILPPSVAPGQVHVWFEGMPKEEDGSPPCLFTYTDETDRALMELALQVVGLKMTGKIEDARNIAMRIVGNTGGPEPDGNMHAGGAMQLSSHLLLGRAGDSREFEKTLIDFLTVLDMPEDTSCAPSESDFSFISKPTASGQTLLHLATLARFPLLVKFLIAHDIDVDARDQNGCTALSLAALTSSTECARTLIDAGAALDVVNAAGRTPAEIGPTGFFDFMGSDSERSSESGDRDEDEAAWGWGDCEEDSDSELEPRPVRRRGGRKGASHRTPKPRSTPALTSVTPTPQVPGGTDVDHKPSPLSAEKKAVEAGLAAADEKQAATFTETLYRTLAQLQHPQGMIANIPNLPLLQMPNLPGLPGLPGIPAWGTIAQIPVFPVLVPIQQLWGDRRGRGADEKPEGAGAGPEQNGQQAARMSVLSPQDWKAFWEKWMQQATATATATRDSDVHDSPPPAYTPRGADGCAPFHPDAKEPVTVPAAEVASVTATATESTAPEVEPGPERPGAERTATRQVGYGDAAVPEEEVHLYGYRPTRKPARRAQKKHDRMLVLFWIPILIIGFAWAFLHALRIALHATKAVVTLKVGLNA</sequence>
<keyword evidence="5" id="KW-0812">Transmembrane</keyword>
<keyword evidence="5" id="KW-0472">Membrane</keyword>
<name>A0A5C2RPH6_9APHY</name>
<feature type="compositionally biased region" description="Basic and acidic residues" evidence="4">
    <location>
        <begin position="1112"/>
        <end position="1122"/>
    </location>
</feature>
<dbReference type="AlphaFoldDB" id="A0A5C2RPH6"/>
<evidence type="ECO:0000256" key="1">
    <source>
        <dbReference type="ARBA" id="ARBA00022737"/>
    </source>
</evidence>
<evidence type="ECO:0000259" key="6">
    <source>
        <dbReference type="SMART" id="SM00429"/>
    </source>
</evidence>
<dbReference type="InterPro" id="IPR002110">
    <property type="entry name" value="Ankyrin_rpt"/>
</dbReference>